<dbReference type="PROSITE" id="PS50068">
    <property type="entry name" value="LDLRA_2"/>
    <property type="match status" value="1"/>
</dbReference>
<dbReference type="PROSITE" id="PS50240">
    <property type="entry name" value="TRYPSIN_DOM"/>
    <property type="match status" value="1"/>
</dbReference>
<dbReference type="EMBL" id="KQ983012">
    <property type="protein sequence ID" value="KYQ48337.1"/>
    <property type="molecule type" value="Genomic_DNA"/>
</dbReference>
<keyword evidence="1 2" id="KW-1015">Disulfide bond</keyword>
<dbReference type="InterPro" id="IPR018114">
    <property type="entry name" value="TRYPSIN_HIS"/>
</dbReference>
<keyword evidence="8" id="KW-1185">Reference proteome</keyword>
<name>A0A151WKJ9_9HYME</name>
<dbReference type="SMART" id="SM00192">
    <property type="entry name" value="LDLa"/>
    <property type="match status" value="1"/>
</dbReference>
<feature type="compositionally biased region" description="Low complexity" evidence="4">
    <location>
        <begin position="72"/>
        <end position="95"/>
    </location>
</feature>
<dbReference type="GO" id="GO:0006508">
    <property type="term" value="P:proteolysis"/>
    <property type="evidence" value="ECO:0007669"/>
    <property type="project" value="InterPro"/>
</dbReference>
<evidence type="ECO:0000259" key="6">
    <source>
        <dbReference type="PROSITE" id="PS50923"/>
    </source>
</evidence>
<evidence type="ECO:0000259" key="5">
    <source>
        <dbReference type="PROSITE" id="PS50240"/>
    </source>
</evidence>
<evidence type="ECO:0000256" key="2">
    <source>
        <dbReference type="PROSITE-ProRule" id="PRU00124"/>
    </source>
</evidence>
<dbReference type="InterPro" id="IPR009003">
    <property type="entry name" value="Peptidase_S1_PA"/>
</dbReference>
<dbReference type="AlphaFoldDB" id="A0A151WKJ9"/>
<dbReference type="InterPro" id="IPR000436">
    <property type="entry name" value="Sushi_SCR_CCP_dom"/>
</dbReference>
<dbReference type="Pfam" id="PF00057">
    <property type="entry name" value="Ldl_recept_a"/>
    <property type="match status" value="1"/>
</dbReference>
<dbReference type="InterPro" id="IPR023415">
    <property type="entry name" value="LDLR_class-A_CS"/>
</dbReference>
<protein>
    <submittedName>
        <fullName evidence="7">Coagulation factor X</fullName>
    </submittedName>
</protein>
<organism evidence="7 8">
    <name type="scientific">Mycetomoellerius zeteki</name>
    <dbReference type="NCBI Taxonomy" id="64791"/>
    <lineage>
        <taxon>Eukaryota</taxon>
        <taxon>Metazoa</taxon>
        <taxon>Ecdysozoa</taxon>
        <taxon>Arthropoda</taxon>
        <taxon>Hexapoda</taxon>
        <taxon>Insecta</taxon>
        <taxon>Pterygota</taxon>
        <taxon>Neoptera</taxon>
        <taxon>Endopterygota</taxon>
        <taxon>Hymenoptera</taxon>
        <taxon>Apocrita</taxon>
        <taxon>Aculeata</taxon>
        <taxon>Formicoidea</taxon>
        <taxon>Formicidae</taxon>
        <taxon>Myrmicinae</taxon>
        <taxon>Mycetomoellerius</taxon>
    </lineage>
</organism>
<dbReference type="PROSITE" id="PS50923">
    <property type="entry name" value="SUSHI"/>
    <property type="match status" value="1"/>
</dbReference>
<comment type="caution">
    <text evidence="3">Lacks conserved residue(s) required for the propagation of feature annotation.</text>
</comment>
<evidence type="ECO:0000256" key="1">
    <source>
        <dbReference type="ARBA" id="ARBA00023157"/>
    </source>
</evidence>
<dbReference type="PANTHER" id="PTHR24252">
    <property type="entry name" value="ACROSIN-RELATED"/>
    <property type="match status" value="1"/>
</dbReference>
<dbReference type="PROSITE" id="PS00134">
    <property type="entry name" value="TRYPSIN_HIS"/>
    <property type="match status" value="1"/>
</dbReference>
<dbReference type="CDD" id="cd00112">
    <property type="entry name" value="LDLa"/>
    <property type="match status" value="1"/>
</dbReference>
<dbReference type="InterPro" id="IPR001314">
    <property type="entry name" value="Peptidase_S1A"/>
</dbReference>
<dbReference type="InterPro" id="IPR035976">
    <property type="entry name" value="Sushi/SCR/CCP_sf"/>
</dbReference>
<dbReference type="InterPro" id="IPR036055">
    <property type="entry name" value="LDL_receptor-like_sf"/>
</dbReference>
<accession>A0A151WKJ9</accession>
<dbReference type="CDD" id="cd00190">
    <property type="entry name" value="Tryp_SPc"/>
    <property type="match status" value="1"/>
</dbReference>
<dbReference type="Gene3D" id="4.10.400.10">
    <property type="entry name" value="Low-density Lipoprotein Receptor"/>
    <property type="match status" value="2"/>
</dbReference>
<dbReference type="PROSITE" id="PS01209">
    <property type="entry name" value="LDLRA_1"/>
    <property type="match status" value="1"/>
</dbReference>
<evidence type="ECO:0000313" key="7">
    <source>
        <dbReference type="EMBL" id="KYQ48337.1"/>
    </source>
</evidence>
<dbReference type="InterPro" id="IPR002172">
    <property type="entry name" value="LDrepeatLR_classA_rpt"/>
</dbReference>
<keyword evidence="3" id="KW-0768">Sushi</keyword>
<dbReference type="SUPFAM" id="SSF57535">
    <property type="entry name" value="Complement control module/SCR domain"/>
    <property type="match status" value="1"/>
</dbReference>
<dbReference type="Pfam" id="PF00089">
    <property type="entry name" value="Trypsin"/>
    <property type="match status" value="1"/>
</dbReference>
<dbReference type="GO" id="GO:0004252">
    <property type="term" value="F:serine-type endopeptidase activity"/>
    <property type="evidence" value="ECO:0007669"/>
    <property type="project" value="InterPro"/>
</dbReference>
<dbReference type="Gene3D" id="2.40.10.10">
    <property type="entry name" value="Trypsin-like serine proteases"/>
    <property type="match status" value="1"/>
</dbReference>
<dbReference type="InterPro" id="IPR001254">
    <property type="entry name" value="Trypsin_dom"/>
</dbReference>
<gene>
    <name evidence="7" type="ORF">ALC60_12665</name>
</gene>
<dbReference type="Gene3D" id="2.10.70.10">
    <property type="entry name" value="Complement Module, domain 1"/>
    <property type="match status" value="1"/>
</dbReference>
<sequence length="607" mass="67403">MCNGIRDCADGSDETSEKCRSIYCPPTAFRCSYGACINGDLRCNGVVECVDGSDEDSRCSETGWPSPLPTIRPTTETTRWPVPTPTPTRGTNTCRAPPQPQNGRWKLHQLHCSDRQECNVLEGTELGLGFRLIYSCNSGYKLIGQADVSCFLEGKWLDIPVCTEIRCKGLTTASIRATCTYNNKWIPCESPVPPSTKAVLECQTISYQPETNLLTGQRRDVSCNENGQWEPEPMRCIAGPLINIYINNTKLKFHPTFNRNATFIEVLDDRVIIYTNTNNPNIDIRVSKSNNDVATDEPWACYYVATIFPIEIFVVVCGTLPPLLKPTIVGGVLPSITEFPWHATMYRDVPGNESKKFFCGATIIQEELLITAAHCVYDENNKQPINARSIYILTGNIFRDYDYPHNSIVQKNQVKQIYIVRNYQGLTGNYLWDIAILELVKPFVLSTWLVPVCIDTINDRSLPEVGSSGKVAGFGRTASGESSAVLQALTVPVIPFSQCISASQNANTQQFINDKFCAGHTNGSSVCDGDSGGGLVFQTNNLWYLRGIVSVSLGTIQKDGIAYCDNNLYSLYTTLSRHISWIQDVITKIDRNQTHTLCSDESQTRCS</sequence>
<dbReference type="SUPFAM" id="SSF57424">
    <property type="entry name" value="LDL receptor-like module"/>
    <property type="match status" value="1"/>
</dbReference>
<dbReference type="SMART" id="SM00020">
    <property type="entry name" value="Tryp_SPc"/>
    <property type="match status" value="1"/>
</dbReference>
<evidence type="ECO:0000256" key="4">
    <source>
        <dbReference type="SAM" id="MobiDB-lite"/>
    </source>
</evidence>
<feature type="region of interest" description="Disordered" evidence="4">
    <location>
        <begin position="60"/>
        <end position="96"/>
    </location>
</feature>
<dbReference type="SUPFAM" id="SSF50494">
    <property type="entry name" value="Trypsin-like serine proteases"/>
    <property type="match status" value="1"/>
</dbReference>
<dbReference type="STRING" id="64791.A0A151WKJ9"/>
<reference evidence="7 8" key="1">
    <citation type="submission" date="2015-09" db="EMBL/GenBank/DDBJ databases">
        <title>Trachymyrmex zeteki WGS genome.</title>
        <authorList>
            <person name="Nygaard S."/>
            <person name="Hu H."/>
            <person name="Boomsma J."/>
            <person name="Zhang G."/>
        </authorList>
    </citation>
    <scope>NUCLEOTIDE SEQUENCE [LARGE SCALE GENOMIC DNA]</scope>
    <source>
        <strain evidence="7">Tzet28-1</strain>
        <tissue evidence="7">Whole body</tissue>
    </source>
</reference>
<feature type="domain" description="Peptidase S1" evidence="5">
    <location>
        <begin position="328"/>
        <end position="587"/>
    </location>
</feature>
<dbReference type="PANTHER" id="PTHR24252:SF7">
    <property type="entry name" value="HYALIN"/>
    <property type="match status" value="1"/>
</dbReference>
<feature type="domain" description="Sushi" evidence="6">
    <location>
        <begin position="92"/>
        <end position="164"/>
    </location>
</feature>
<dbReference type="PRINTS" id="PR00722">
    <property type="entry name" value="CHYMOTRYPSIN"/>
</dbReference>
<dbReference type="CDD" id="cd00033">
    <property type="entry name" value="CCP"/>
    <property type="match status" value="1"/>
</dbReference>
<dbReference type="InterPro" id="IPR043504">
    <property type="entry name" value="Peptidase_S1_PA_chymotrypsin"/>
</dbReference>
<evidence type="ECO:0000313" key="8">
    <source>
        <dbReference type="Proteomes" id="UP000075809"/>
    </source>
</evidence>
<dbReference type="Proteomes" id="UP000075809">
    <property type="component" value="Unassembled WGS sequence"/>
</dbReference>
<evidence type="ECO:0000256" key="3">
    <source>
        <dbReference type="PROSITE-ProRule" id="PRU00302"/>
    </source>
</evidence>
<feature type="disulfide bond" evidence="2">
    <location>
        <begin position="31"/>
        <end position="49"/>
    </location>
</feature>
<feature type="disulfide bond" evidence="2">
    <location>
        <begin position="24"/>
        <end position="36"/>
    </location>
</feature>
<proteinExistence type="predicted"/>